<keyword evidence="9" id="KW-1185">Reference proteome</keyword>
<dbReference type="EMBL" id="JAQQWN010000004">
    <property type="protein sequence ID" value="KAK8087577.1"/>
    <property type="molecule type" value="Genomic_DNA"/>
</dbReference>
<dbReference type="InterPro" id="IPR036259">
    <property type="entry name" value="MFS_trans_sf"/>
</dbReference>
<evidence type="ECO:0000256" key="3">
    <source>
        <dbReference type="ARBA" id="ARBA00022989"/>
    </source>
</evidence>
<feature type="transmembrane region" description="Helical" evidence="6">
    <location>
        <begin position="253"/>
        <end position="275"/>
    </location>
</feature>
<sequence length="329" mass="35654">MSSYLPSFSQPQSRRNSFAASRANSYVRSRPGSAQGSRANTVVASRRNSASRPPSAHAGAASGTEKDEETDTDLAEQNIPALYIPQNEKGEPMAGRIVGGKHDTPECEQIDADFGLIKRVDIDMPLTLTEIVNENGKEYIVLNFATGDKQNPFNWNPWYKRSISTILNLMTLFIGLATTAYSSGIGSMCKEFGVSEFMGQLGLFTFNIACAIAPMVLAPFCELTGRKVVYAGAFLCFSLLFIGLALAKNIATIIGLRLLLGLFGCVGTILVGGTFDDMYEPRHRGRPMAMFSFVAIFGTVSAPIYAGFIDQAIGWRWIEGVQGIANIPC</sequence>
<protein>
    <recommendedName>
        <fullName evidence="7">Major facilitator superfamily (MFS) profile domain-containing protein</fullName>
    </recommendedName>
</protein>
<evidence type="ECO:0000313" key="9">
    <source>
        <dbReference type="Proteomes" id="UP001433268"/>
    </source>
</evidence>
<keyword evidence="3 6" id="KW-1133">Transmembrane helix</keyword>
<dbReference type="SUPFAM" id="SSF103473">
    <property type="entry name" value="MFS general substrate transporter"/>
    <property type="match status" value="1"/>
</dbReference>
<dbReference type="GeneID" id="92039913"/>
<organism evidence="8 9">
    <name type="scientific">Apiospora hydei</name>
    <dbReference type="NCBI Taxonomy" id="1337664"/>
    <lineage>
        <taxon>Eukaryota</taxon>
        <taxon>Fungi</taxon>
        <taxon>Dikarya</taxon>
        <taxon>Ascomycota</taxon>
        <taxon>Pezizomycotina</taxon>
        <taxon>Sordariomycetes</taxon>
        <taxon>Xylariomycetidae</taxon>
        <taxon>Amphisphaeriales</taxon>
        <taxon>Apiosporaceae</taxon>
        <taxon>Apiospora</taxon>
    </lineage>
</organism>
<feature type="transmembrane region" description="Helical" evidence="6">
    <location>
        <begin position="197"/>
        <end position="221"/>
    </location>
</feature>
<feature type="compositionally biased region" description="Low complexity" evidence="5">
    <location>
        <begin position="44"/>
        <end position="58"/>
    </location>
</feature>
<comment type="caution">
    <text evidence="8">The sequence shown here is derived from an EMBL/GenBank/DDBJ whole genome shotgun (WGS) entry which is preliminary data.</text>
</comment>
<reference evidence="8 9" key="1">
    <citation type="submission" date="2023-01" db="EMBL/GenBank/DDBJ databases">
        <title>Analysis of 21 Apiospora genomes using comparative genomics revels a genus with tremendous synthesis potential of carbohydrate active enzymes and secondary metabolites.</title>
        <authorList>
            <person name="Sorensen T."/>
        </authorList>
    </citation>
    <scope>NUCLEOTIDE SEQUENCE [LARGE SCALE GENOMIC DNA]</scope>
    <source>
        <strain evidence="8 9">CBS 114990</strain>
    </source>
</reference>
<dbReference type="PANTHER" id="PTHR23502">
    <property type="entry name" value="MAJOR FACILITATOR SUPERFAMILY"/>
    <property type="match status" value="1"/>
</dbReference>
<keyword evidence="4 6" id="KW-0472">Membrane</keyword>
<evidence type="ECO:0000259" key="7">
    <source>
        <dbReference type="PROSITE" id="PS50850"/>
    </source>
</evidence>
<evidence type="ECO:0000256" key="5">
    <source>
        <dbReference type="SAM" id="MobiDB-lite"/>
    </source>
</evidence>
<feature type="compositionally biased region" description="Polar residues" evidence="5">
    <location>
        <begin position="1"/>
        <end position="43"/>
    </location>
</feature>
<feature type="transmembrane region" description="Helical" evidence="6">
    <location>
        <begin position="228"/>
        <end position="247"/>
    </location>
</feature>
<evidence type="ECO:0000256" key="2">
    <source>
        <dbReference type="ARBA" id="ARBA00022692"/>
    </source>
</evidence>
<feature type="transmembrane region" description="Helical" evidence="6">
    <location>
        <begin position="166"/>
        <end position="185"/>
    </location>
</feature>
<proteinExistence type="predicted"/>
<name>A0ABR1WWP4_9PEZI</name>
<dbReference type="PROSITE" id="PS50850">
    <property type="entry name" value="MFS"/>
    <property type="match status" value="1"/>
</dbReference>
<gene>
    <name evidence="8" type="ORF">PG997_002538</name>
</gene>
<evidence type="ECO:0000256" key="6">
    <source>
        <dbReference type="SAM" id="Phobius"/>
    </source>
</evidence>
<evidence type="ECO:0000256" key="1">
    <source>
        <dbReference type="ARBA" id="ARBA00004141"/>
    </source>
</evidence>
<evidence type="ECO:0000256" key="4">
    <source>
        <dbReference type="ARBA" id="ARBA00023136"/>
    </source>
</evidence>
<feature type="domain" description="Major facilitator superfamily (MFS) profile" evidence="7">
    <location>
        <begin position="163"/>
        <end position="329"/>
    </location>
</feature>
<dbReference type="Proteomes" id="UP001433268">
    <property type="component" value="Unassembled WGS sequence"/>
</dbReference>
<dbReference type="InterPro" id="IPR020846">
    <property type="entry name" value="MFS_dom"/>
</dbReference>
<dbReference type="PANTHER" id="PTHR23502:SF45">
    <property type="entry name" value="MAJOR FACILITATOR SUPERFAMILY (MFS) PROFILE DOMAIN-CONTAINING PROTEIN"/>
    <property type="match status" value="1"/>
</dbReference>
<feature type="region of interest" description="Disordered" evidence="5">
    <location>
        <begin position="1"/>
        <end position="72"/>
    </location>
</feature>
<accession>A0ABR1WWP4</accession>
<comment type="subcellular location">
    <subcellularLocation>
        <location evidence="1">Membrane</location>
        <topology evidence="1">Multi-pass membrane protein</topology>
    </subcellularLocation>
</comment>
<dbReference type="Pfam" id="PF07690">
    <property type="entry name" value="MFS_1"/>
    <property type="match status" value="1"/>
</dbReference>
<dbReference type="Gene3D" id="1.20.1720.10">
    <property type="entry name" value="Multidrug resistance protein D"/>
    <property type="match status" value="1"/>
</dbReference>
<keyword evidence="2 6" id="KW-0812">Transmembrane</keyword>
<dbReference type="InterPro" id="IPR011701">
    <property type="entry name" value="MFS"/>
</dbReference>
<evidence type="ECO:0000313" key="8">
    <source>
        <dbReference type="EMBL" id="KAK8087577.1"/>
    </source>
</evidence>
<dbReference type="RefSeq" id="XP_066670471.1">
    <property type="nucleotide sequence ID" value="XM_066806853.1"/>
</dbReference>
<feature type="transmembrane region" description="Helical" evidence="6">
    <location>
        <begin position="287"/>
        <end position="308"/>
    </location>
</feature>